<accession>C4P4F7</accession>
<dbReference type="AlphaFoldDB" id="C4P4F7"/>
<name>C4P4F7_ENTFL</name>
<dbReference type="EMBL" id="FJ872410">
    <property type="protein sequence ID" value="ACQ89839.1"/>
    <property type="molecule type" value="Genomic_DNA"/>
</dbReference>
<organism evidence="1">
    <name type="scientific">Enterococcus faecalis</name>
    <name type="common">Streptococcus faecalis</name>
    <dbReference type="NCBI Taxonomy" id="1351"/>
    <lineage>
        <taxon>Bacteria</taxon>
        <taxon>Bacillati</taxon>
        <taxon>Bacillota</taxon>
        <taxon>Bacilli</taxon>
        <taxon>Lactobacillales</taxon>
        <taxon>Enterococcaceae</taxon>
        <taxon>Enterococcus</taxon>
    </lineage>
</organism>
<proteinExistence type="predicted"/>
<protein>
    <submittedName>
        <fullName evidence="1">Uncharacterized protein</fullName>
    </submittedName>
</protein>
<evidence type="ECO:0000313" key="1">
    <source>
        <dbReference type="EMBL" id="ACQ89839.1"/>
    </source>
</evidence>
<sequence>MTCAIIFIRGGLYMRKKEQKQFPLDNKENCCIYLLRIITTAEKCLMKLKKYNLQTKEVLDEYAERNAATIPYDVYSEFVDKTSNVVSYLLNIIGDAQGVSISYFKYRQQAKRLMDKQVDGISITVFSDELSELISEFNKMRNWQNHIPESLLISEEELVKQGTAYEQPRNPIEIYLYNDVTYEYFKDLYDNNIGFYEAARKLVQASKRDYGCLIGERVTIQRKYLDKPVGITQLGAAKKSAQVQGIKGNIGTK</sequence>
<reference evidence="1" key="1">
    <citation type="journal article" date="2006" name="Antimicrob. Agents Chemother.">
        <title>VanG-type vancomycin-resistant Enterococcus faecalis strains isolated in Canada.</title>
        <authorList>
            <person name="Boyd D.A."/>
            <person name="Du T."/>
            <person name="Hizon R."/>
            <person name="Kaplen B."/>
            <person name="Murphy T."/>
            <person name="Tyler S."/>
            <person name="Brown S."/>
            <person name="Jamieson F."/>
            <person name="Weiss K."/>
            <person name="Mulvey M.R."/>
        </authorList>
    </citation>
    <scope>NUCLEOTIDE SEQUENCE</scope>
    <source>
        <strain evidence="1">N03-0233</strain>
    </source>
</reference>
<reference evidence="1" key="2">
    <citation type="submission" date="2009-03" db="EMBL/GenBank/DDBJ databases">
        <title>Acquired DNA containing D-alanine,D-serine operons in vancomycin resistant Enterococcus faecalis.</title>
        <authorList>
            <person name="Boyd D.A."/>
            <person name="Mulvey M.R."/>
        </authorList>
    </citation>
    <scope>NUCLEOTIDE SEQUENCE</scope>
    <source>
        <strain evidence="1">N03-0233</strain>
    </source>
</reference>